<name>A0A0G0UDK2_9BACT</name>
<feature type="transmembrane region" description="Helical" evidence="1">
    <location>
        <begin position="58"/>
        <end position="76"/>
    </location>
</feature>
<evidence type="ECO:0000313" key="3">
    <source>
        <dbReference type="Proteomes" id="UP000034854"/>
    </source>
</evidence>
<protein>
    <submittedName>
        <fullName evidence="2">Uncharacterized protein</fullName>
    </submittedName>
</protein>
<reference evidence="2 3" key="1">
    <citation type="journal article" date="2015" name="Nature">
        <title>rRNA introns, odd ribosomes, and small enigmatic genomes across a large radiation of phyla.</title>
        <authorList>
            <person name="Brown C.T."/>
            <person name="Hug L.A."/>
            <person name="Thomas B.C."/>
            <person name="Sharon I."/>
            <person name="Castelle C.J."/>
            <person name="Singh A."/>
            <person name="Wilkins M.J."/>
            <person name="Williams K.H."/>
            <person name="Banfield J.F."/>
        </authorList>
    </citation>
    <scope>NUCLEOTIDE SEQUENCE [LARGE SCALE GENOMIC DNA]</scope>
</reference>
<keyword evidence="1" id="KW-0472">Membrane</keyword>
<gene>
    <name evidence="2" type="ORF">UU34_C0008G0043</name>
</gene>
<feature type="transmembrane region" description="Helical" evidence="1">
    <location>
        <begin position="125"/>
        <end position="145"/>
    </location>
</feature>
<sequence length="157" mass="17345">MTATAHALIGASIALKITNPLLGIPIAILSHFVADLIPHWDAGTNHKTKSLTRLKIEAAADVILGFLLAFLIFWRLVPTEYLFIMIIAAQLPDWLEAPSWMFNIKVPPFTWLDWLGHKLQSRMQLPWGLVTQVVVVGTLVIFALGSSNFGQALASTF</sequence>
<organism evidence="2 3">
    <name type="scientific">Candidatus Curtissbacteria bacterium GW2011_GWA1_41_11</name>
    <dbReference type="NCBI Taxonomy" id="1618409"/>
    <lineage>
        <taxon>Bacteria</taxon>
        <taxon>Candidatus Curtissiibacteriota</taxon>
    </lineage>
</organism>
<proteinExistence type="predicted"/>
<evidence type="ECO:0000256" key="1">
    <source>
        <dbReference type="SAM" id="Phobius"/>
    </source>
</evidence>
<keyword evidence="1" id="KW-0812">Transmembrane</keyword>
<keyword evidence="1" id="KW-1133">Transmembrane helix</keyword>
<accession>A0A0G0UDK2</accession>
<dbReference type="AlphaFoldDB" id="A0A0G0UDK2"/>
<dbReference type="EMBL" id="LCAG01000008">
    <property type="protein sequence ID" value="KKR87019.1"/>
    <property type="molecule type" value="Genomic_DNA"/>
</dbReference>
<evidence type="ECO:0000313" key="2">
    <source>
        <dbReference type="EMBL" id="KKR87019.1"/>
    </source>
</evidence>
<comment type="caution">
    <text evidence="2">The sequence shown here is derived from an EMBL/GenBank/DDBJ whole genome shotgun (WGS) entry which is preliminary data.</text>
</comment>
<dbReference type="Proteomes" id="UP000034854">
    <property type="component" value="Unassembled WGS sequence"/>
</dbReference>